<sequence length="64" mass="7386">MSESYGNIGWQIFVYSSYIVVALSLVIYVILSISSRNKSLKDMNEEGFFQDNNCKNPPFEENKK</sequence>
<reference evidence="2 3" key="1">
    <citation type="submission" date="2018-12" db="EMBL/GenBank/DDBJ databases">
        <title>Rubrispira sanarue gen. nov., sp., nov., a member of the order Silvanigrellales, isolated from a brackish lake in Hamamatsu Japan.</title>
        <authorList>
            <person name="Maejima Y."/>
            <person name="Iino T."/>
            <person name="Muraguchi Y."/>
            <person name="Fukuda K."/>
            <person name="Nojiri H."/>
            <person name="Ohkuma M."/>
            <person name="Moriuchi R."/>
            <person name="Dohra H."/>
            <person name="Kimbara K."/>
            <person name="Shintani M."/>
        </authorList>
    </citation>
    <scope>NUCLEOTIDE SEQUENCE [LARGE SCALE GENOMIC DNA]</scope>
    <source>
        <strain evidence="2 3">RF1110005</strain>
    </source>
</reference>
<name>A0A4P2VGK0_FLUSA</name>
<keyword evidence="1" id="KW-1133">Transmembrane helix</keyword>
<evidence type="ECO:0000313" key="3">
    <source>
        <dbReference type="Proteomes" id="UP000291236"/>
    </source>
</evidence>
<keyword evidence="1" id="KW-0472">Membrane</keyword>
<evidence type="ECO:0008006" key="4">
    <source>
        <dbReference type="Google" id="ProtNLM"/>
    </source>
</evidence>
<keyword evidence="3" id="KW-1185">Reference proteome</keyword>
<gene>
    <name evidence="2" type="ORF">JCM31447_03210</name>
</gene>
<evidence type="ECO:0000256" key="1">
    <source>
        <dbReference type="SAM" id="Phobius"/>
    </source>
</evidence>
<feature type="transmembrane region" description="Helical" evidence="1">
    <location>
        <begin position="12"/>
        <end position="31"/>
    </location>
</feature>
<organism evidence="2 3">
    <name type="scientific">Fluviispira sanaruensis</name>
    <dbReference type="NCBI Taxonomy" id="2493639"/>
    <lineage>
        <taxon>Bacteria</taxon>
        <taxon>Pseudomonadati</taxon>
        <taxon>Bdellovibrionota</taxon>
        <taxon>Oligoflexia</taxon>
        <taxon>Silvanigrellales</taxon>
        <taxon>Silvanigrellaceae</taxon>
        <taxon>Fluviispira</taxon>
    </lineage>
</organism>
<dbReference type="RefSeq" id="WP_130605866.1">
    <property type="nucleotide sequence ID" value="NZ_AP019368.1"/>
</dbReference>
<protein>
    <recommendedName>
        <fullName evidence="4">CcoQ/FixQ family Cbb3-type cytochrome c oxidase assembly chaperone</fullName>
    </recommendedName>
</protein>
<evidence type="ECO:0000313" key="2">
    <source>
        <dbReference type="EMBL" id="BBH51896.1"/>
    </source>
</evidence>
<dbReference type="Proteomes" id="UP000291236">
    <property type="component" value="Chromosome"/>
</dbReference>
<keyword evidence="1" id="KW-0812">Transmembrane</keyword>
<dbReference type="EMBL" id="AP019368">
    <property type="protein sequence ID" value="BBH51896.1"/>
    <property type="molecule type" value="Genomic_DNA"/>
</dbReference>
<dbReference type="KEGG" id="sbf:JCM31447_03210"/>
<dbReference type="AlphaFoldDB" id="A0A4P2VGK0"/>
<accession>A0A4P2VGK0</accession>
<proteinExistence type="predicted"/>